<evidence type="ECO:0000256" key="6">
    <source>
        <dbReference type="ARBA" id="ARBA00023080"/>
    </source>
</evidence>
<comment type="similarity">
    <text evidence="3 8">Belongs to the dUTPase family.</text>
</comment>
<feature type="domain" description="dUTPase-like" evidence="10">
    <location>
        <begin position="42"/>
        <end position="170"/>
    </location>
</feature>
<dbReference type="GO" id="GO:0000287">
    <property type="term" value="F:magnesium ion binding"/>
    <property type="evidence" value="ECO:0007669"/>
    <property type="project" value="UniProtKB-UniRule"/>
</dbReference>
<feature type="signal peptide" evidence="9">
    <location>
        <begin position="1"/>
        <end position="20"/>
    </location>
</feature>
<accession>W2J3R2</accession>
<gene>
    <name evidence="13" type="ORF">L914_07841</name>
    <name evidence="11" type="ORF">L915_07957</name>
    <name evidence="12" type="ORF">L916_07882</name>
</gene>
<dbReference type="EMBL" id="KI686098">
    <property type="protein sequence ID" value="ETK87635.1"/>
    <property type="molecule type" value="Genomic_DNA"/>
</dbReference>
<keyword evidence="4 8" id="KW-0378">Hydrolase</keyword>
<dbReference type="InterPro" id="IPR029054">
    <property type="entry name" value="dUTPase-like"/>
</dbReference>
<evidence type="ECO:0000256" key="9">
    <source>
        <dbReference type="SAM" id="SignalP"/>
    </source>
</evidence>
<dbReference type="PANTHER" id="PTHR11241:SF0">
    <property type="entry name" value="DEOXYURIDINE 5'-TRIPHOSPHATE NUCLEOTIDOHYDROLASE"/>
    <property type="match status" value="1"/>
</dbReference>
<reference evidence="12 14" key="2">
    <citation type="submission" date="2013-11" db="EMBL/GenBank/DDBJ databases">
        <title>The Genome Sequence of Phytophthora parasitica CJ05E6.</title>
        <authorList>
            <consortium name="The Broad Institute Genomics Platform"/>
            <person name="Russ C."/>
            <person name="Tyler B."/>
            <person name="Panabieres F."/>
            <person name="Shan W."/>
            <person name="Tripathy S."/>
            <person name="Grunwald N."/>
            <person name="Machado M."/>
            <person name="Johnson C.S."/>
            <person name="Arredondo F."/>
            <person name="Hong C."/>
            <person name="Coffey M."/>
            <person name="Young S.K."/>
            <person name="Zeng Q."/>
            <person name="Gargeya S."/>
            <person name="Fitzgerald M."/>
            <person name="Abouelleil A."/>
            <person name="Alvarado L."/>
            <person name="Chapman S.B."/>
            <person name="Gainer-Dewar J."/>
            <person name="Goldberg J."/>
            <person name="Griggs A."/>
            <person name="Gujja S."/>
            <person name="Hansen M."/>
            <person name="Howarth C."/>
            <person name="Imamovic A."/>
            <person name="Ireland A."/>
            <person name="Larimer J."/>
            <person name="McCowan C."/>
            <person name="Murphy C."/>
            <person name="Pearson M."/>
            <person name="Poon T.W."/>
            <person name="Priest M."/>
            <person name="Roberts A."/>
            <person name="Saif S."/>
            <person name="Shea T."/>
            <person name="Sykes S."/>
            <person name="Wortman J."/>
            <person name="Nusbaum C."/>
            <person name="Birren B."/>
        </authorList>
    </citation>
    <scope>NUCLEOTIDE SEQUENCE [LARGE SCALE GENOMIC DNA]</scope>
    <source>
        <strain evidence="12 14">CJ05E6</strain>
    </source>
</reference>
<dbReference type="Proteomes" id="UP000054532">
    <property type="component" value="Unassembled WGS sequence"/>
</dbReference>
<evidence type="ECO:0000259" key="10">
    <source>
        <dbReference type="Pfam" id="PF00692"/>
    </source>
</evidence>
<protein>
    <recommendedName>
        <fullName evidence="8">Deoxyuridine 5'-triphosphate nucleotidohydrolase</fullName>
        <shortName evidence="8">dUTPase</shortName>
        <ecNumber evidence="8">3.6.1.23</ecNumber>
    </recommendedName>
    <alternativeName>
        <fullName evidence="8">dUTP pyrophosphatase</fullName>
    </alternativeName>
</protein>
<dbReference type="Proteomes" id="UP000053864">
    <property type="component" value="Unassembled WGS sequence"/>
</dbReference>
<dbReference type="Pfam" id="PF00692">
    <property type="entry name" value="dUTPase"/>
    <property type="match status" value="1"/>
</dbReference>
<dbReference type="Proteomes" id="UP000053236">
    <property type="component" value="Unassembled WGS sequence"/>
</dbReference>
<dbReference type="EC" id="3.6.1.23" evidence="8"/>
<dbReference type="InterPro" id="IPR033704">
    <property type="entry name" value="dUTPase_trimeric"/>
</dbReference>
<keyword evidence="9" id="KW-0732">Signal</keyword>
<evidence type="ECO:0000313" key="13">
    <source>
        <dbReference type="EMBL" id="ETM47451.1"/>
    </source>
</evidence>
<dbReference type="GO" id="GO:0004170">
    <property type="term" value="F:dUTP diphosphatase activity"/>
    <property type="evidence" value="ECO:0007669"/>
    <property type="project" value="UniProtKB-UniRule"/>
</dbReference>
<name>W2J3R2_PHYNI</name>
<dbReference type="GO" id="GO:0006226">
    <property type="term" value="P:dUMP biosynthetic process"/>
    <property type="evidence" value="ECO:0007669"/>
    <property type="project" value="UniProtKB-UniRule"/>
</dbReference>
<dbReference type="InterPro" id="IPR008181">
    <property type="entry name" value="dUTPase"/>
</dbReference>
<evidence type="ECO:0000256" key="4">
    <source>
        <dbReference type="ARBA" id="ARBA00022801"/>
    </source>
</evidence>
<feature type="non-terminal residue" evidence="12">
    <location>
        <position position="1"/>
    </location>
</feature>
<sequence>FFSMHLLLLRTPHLALRATARTMTTKRSRPAPVLRVKKMTPEAILPTRGSSLAAGLDLSAAYDAVIPAGGKGLVKTDLIIAVPDGCYARVAPRSGLAWKKFIDTGAGVIDADYRGNVGVILFNHSNEDFPVKRGDRVAQLILEKIEYPEVQEVEEIEETARGAGGFGSTGVDVPITKKQHLVSNGTAEDEEDGEFDSTFKAIEMLSEKKVVDDKARAELKKKLFTASERQFKLLSTALDNYIEDDNSAKVLEWINAFLESN</sequence>
<dbReference type="InterPro" id="IPR036157">
    <property type="entry name" value="dUTPase-like_sf"/>
</dbReference>
<dbReference type="Gene3D" id="2.70.40.10">
    <property type="match status" value="1"/>
</dbReference>
<dbReference type="CDD" id="cd07557">
    <property type="entry name" value="trimeric_dUTPase"/>
    <property type="match status" value="1"/>
</dbReference>
<dbReference type="AlphaFoldDB" id="W2J3R2"/>
<evidence type="ECO:0000313" key="11">
    <source>
        <dbReference type="EMBL" id="ETK87635.1"/>
    </source>
</evidence>
<dbReference type="EMBL" id="KI692667">
    <property type="protein sequence ID" value="ETM47451.1"/>
    <property type="molecule type" value="Genomic_DNA"/>
</dbReference>
<dbReference type="EMBL" id="KI672718">
    <property type="protein sequence ID" value="ETL41059.1"/>
    <property type="molecule type" value="Genomic_DNA"/>
</dbReference>
<evidence type="ECO:0000256" key="2">
    <source>
        <dbReference type="ARBA" id="ARBA00005142"/>
    </source>
</evidence>
<comment type="pathway">
    <text evidence="2 8">Pyrimidine metabolism; dUMP biosynthesis; dUMP from dCTP (dUTP route): step 2/2.</text>
</comment>
<dbReference type="VEuPathDB" id="FungiDB:PPTG_11335"/>
<proteinExistence type="inferred from homology"/>
<evidence type="ECO:0000313" key="14">
    <source>
        <dbReference type="Proteomes" id="UP000053864"/>
    </source>
</evidence>
<dbReference type="FunFam" id="2.70.40.10:FF:000004">
    <property type="entry name" value="Deoxyuridine triphosphatase"/>
    <property type="match status" value="1"/>
</dbReference>
<reference evidence="13" key="3">
    <citation type="submission" date="2013-11" db="EMBL/GenBank/DDBJ databases">
        <title>The Genome Sequence of Phytophthora parasitica IAC_01/95.</title>
        <authorList>
            <consortium name="The Broad Institute Genomics Platform"/>
            <person name="Russ C."/>
            <person name="Tyler B."/>
            <person name="Panabieres F."/>
            <person name="Shan W."/>
            <person name="Tripathy S."/>
            <person name="Grunwald N."/>
            <person name="Machado M."/>
            <person name="Johnson C.S."/>
            <person name="Arredondo F."/>
            <person name="Hong C."/>
            <person name="Coffey M."/>
            <person name="Young S.K."/>
            <person name="Zeng Q."/>
            <person name="Gargeya S."/>
            <person name="Fitzgerald M."/>
            <person name="Abouelleil A."/>
            <person name="Alvarado L."/>
            <person name="Chapman S.B."/>
            <person name="Gainer-Dewar J."/>
            <person name="Goldberg J."/>
            <person name="Griggs A."/>
            <person name="Gujja S."/>
            <person name="Hansen M."/>
            <person name="Howarth C."/>
            <person name="Imamovic A."/>
            <person name="Ireland A."/>
            <person name="Larimer J."/>
            <person name="McCowan C."/>
            <person name="Murphy C."/>
            <person name="Pearson M."/>
            <person name="Poon T.W."/>
            <person name="Priest M."/>
            <person name="Roberts A."/>
            <person name="Saif S."/>
            <person name="Shea T."/>
            <person name="Sykes S."/>
            <person name="Wortman J."/>
            <person name="Nusbaum C."/>
            <person name="Birren B."/>
        </authorList>
    </citation>
    <scope>NUCLEOTIDE SEQUENCE [LARGE SCALE GENOMIC DNA]</scope>
    <source>
        <strain evidence="13">IAC_01/95</strain>
    </source>
</reference>
<evidence type="ECO:0000256" key="1">
    <source>
        <dbReference type="ARBA" id="ARBA00001946"/>
    </source>
</evidence>
<dbReference type="NCBIfam" id="NF001862">
    <property type="entry name" value="PRK00601.1"/>
    <property type="match status" value="1"/>
</dbReference>
<evidence type="ECO:0000313" key="12">
    <source>
        <dbReference type="EMBL" id="ETL41059.1"/>
    </source>
</evidence>
<comment type="function">
    <text evidence="8">Involved in nucleotide metabolism via production of dUMP, the immediate precursor of thymidine nucleotides, and decreases the intracellular concentration of dUTP so that uracil cannot be incorporated into DNA.</text>
</comment>
<evidence type="ECO:0000256" key="5">
    <source>
        <dbReference type="ARBA" id="ARBA00022842"/>
    </source>
</evidence>
<evidence type="ECO:0000256" key="7">
    <source>
        <dbReference type="ARBA" id="ARBA00047686"/>
    </source>
</evidence>
<dbReference type="SUPFAM" id="SSF51283">
    <property type="entry name" value="dUTPase-like"/>
    <property type="match status" value="1"/>
</dbReference>
<dbReference type="PANTHER" id="PTHR11241">
    <property type="entry name" value="DEOXYURIDINE 5'-TRIPHOSPHATE NUCLEOTIDOHYDROLASE"/>
    <property type="match status" value="1"/>
</dbReference>
<comment type="catalytic activity">
    <reaction evidence="7 8">
        <text>dUTP + H2O = dUMP + diphosphate + H(+)</text>
        <dbReference type="Rhea" id="RHEA:10248"/>
        <dbReference type="ChEBI" id="CHEBI:15377"/>
        <dbReference type="ChEBI" id="CHEBI:15378"/>
        <dbReference type="ChEBI" id="CHEBI:33019"/>
        <dbReference type="ChEBI" id="CHEBI:61555"/>
        <dbReference type="ChEBI" id="CHEBI:246422"/>
        <dbReference type="EC" id="3.6.1.23"/>
    </reaction>
</comment>
<organism evidence="12 14">
    <name type="scientific">Phytophthora nicotianae</name>
    <name type="common">Potato buckeye rot agent</name>
    <name type="synonym">Phytophthora parasitica</name>
    <dbReference type="NCBI Taxonomy" id="4792"/>
    <lineage>
        <taxon>Eukaryota</taxon>
        <taxon>Sar</taxon>
        <taxon>Stramenopiles</taxon>
        <taxon>Oomycota</taxon>
        <taxon>Peronosporomycetes</taxon>
        <taxon>Peronosporales</taxon>
        <taxon>Peronosporaceae</taxon>
        <taxon>Phytophthora</taxon>
    </lineage>
</organism>
<keyword evidence="8" id="KW-0479">Metal-binding</keyword>
<dbReference type="UniPathway" id="UPA00610">
    <property type="reaction ID" value="UER00666"/>
</dbReference>
<keyword evidence="5 8" id="KW-0460">Magnesium</keyword>
<comment type="cofactor">
    <cofactor evidence="1 8">
        <name>Mg(2+)</name>
        <dbReference type="ChEBI" id="CHEBI:18420"/>
    </cofactor>
</comment>
<dbReference type="GO" id="GO:0046081">
    <property type="term" value="P:dUTP catabolic process"/>
    <property type="evidence" value="ECO:0007669"/>
    <property type="project" value="UniProtKB-UniRule"/>
</dbReference>
<dbReference type="NCBIfam" id="TIGR00576">
    <property type="entry name" value="dut"/>
    <property type="match status" value="1"/>
</dbReference>
<keyword evidence="6 8" id="KW-0546">Nucleotide metabolism</keyword>
<feature type="chain" id="PRO_5010513302" description="Deoxyuridine 5'-triphosphate nucleotidohydrolase" evidence="9">
    <location>
        <begin position="21"/>
        <end position="261"/>
    </location>
</feature>
<evidence type="ECO:0000256" key="8">
    <source>
        <dbReference type="RuleBase" id="RU367024"/>
    </source>
</evidence>
<evidence type="ECO:0000256" key="3">
    <source>
        <dbReference type="ARBA" id="ARBA00006581"/>
    </source>
</evidence>
<reference evidence="11" key="1">
    <citation type="submission" date="2013-11" db="EMBL/GenBank/DDBJ databases">
        <title>The Genome Sequence of Phytophthora parasitica CJ02B3.</title>
        <authorList>
            <consortium name="The Broad Institute Genomics Platform"/>
            <person name="Russ C."/>
            <person name="Tyler B."/>
            <person name="Panabieres F."/>
            <person name="Shan W."/>
            <person name="Tripathy S."/>
            <person name="Grunwald N."/>
            <person name="Machado M."/>
            <person name="Johnson C.S."/>
            <person name="Arredondo F."/>
            <person name="Hong C."/>
            <person name="Coffey M."/>
            <person name="Young S.K."/>
            <person name="Zeng Q."/>
            <person name="Gargeya S."/>
            <person name="Fitzgerald M."/>
            <person name="Abouelleil A."/>
            <person name="Alvarado L."/>
            <person name="Chapman S.B."/>
            <person name="Gainer-Dewar J."/>
            <person name="Goldberg J."/>
            <person name="Griggs A."/>
            <person name="Gujja S."/>
            <person name="Hansen M."/>
            <person name="Howarth C."/>
            <person name="Imamovic A."/>
            <person name="Ireland A."/>
            <person name="Larimer J."/>
            <person name="McCowan C."/>
            <person name="Murphy C."/>
            <person name="Pearson M."/>
            <person name="Poon T.W."/>
            <person name="Priest M."/>
            <person name="Roberts A."/>
            <person name="Saif S."/>
            <person name="Shea T."/>
            <person name="Sykes S."/>
            <person name="Wortman J."/>
            <person name="Nusbaum C."/>
            <person name="Birren B."/>
        </authorList>
    </citation>
    <scope>NUCLEOTIDE SEQUENCE [LARGE SCALE GENOMIC DNA]</scope>
    <source>
        <strain evidence="11">CJ02B3</strain>
    </source>
</reference>